<dbReference type="InterPro" id="IPR009798">
    <property type="entry name" value="Wun1-like"/>
</dbReference>
<evidence type="ECO:0000313" key="1">
    <source>
        <dbReference type="EMBL" id="KAF8397171.1"/>
    </source>
</evidence>
<evidence type="ECO:0000313" key="2">
    <source>
        <dbReference type="Proteomes" id="UP000655225"/>
    </source>
</evidence>
<dbReference type="SUPFAM" id="SSF54427">
    <property type="entry name" value="NTF2-like"/>
    <property type="match status" value="1"/>
</dbReference>
<organism evidence="1 2">
    <name type="scientific">Tetracentron sinense</name>
    <name type="common">Spur-leaf</name>
    <dbReference type="NCBI Taxonomy" id="13715"/>
    <lineage>
        <taxon>Eukaryota</taxon>
        <taxon>Viridiplantae</taxon>
        <taxon>Streptophyta</taxon>
        <taxon>Embryophyta</taxon>
        <taxon>Tracheophyta</taxon>
        <taxon>Spermatophyta</taxon>
        <taxon>Magnoliopsida</taxon>
        <taxon>Trochodendrales</taxon>
        <taxon>Trochodendraceae</taxon>
        <taxon>Tetracentron</taxon>
    </lineage>
</organism>
<evidence type="ECO:0008006" key="3">
    <source>
        <dbReference type="Google" id="ProtNLM"/>
    </source>
</evidence>
<accession>A0A835DBL9</accession>
<proteinExistence type="predicted"/>
<protein>
    <recommendedName>
        <fullName evidence="3">Wound-induced protein 1</fullName>
    </recommendedName>
</protein>
<dbReference type="Gene3D" id="3.10.450.50">
    <property type="match status" value="1"/>
</dbReference>
<dbReference type="OrthoDB" id="1922476at2759"/>
<comment type="caution">
    <text evidence="1">The sequence shown here is derived from an EMBL/GenBank/DDBJ whole genome shotgun (WGS) entry which is preliminary data.</text>
</comment>
<dbReference type="EMBL" id="JABCRI010000011">
    <property type="protein sequence ID" value="KAF8397171.1"/>
    <property type="molecule type" value="Genomic_DNA"/>
</dbReference>
<sequence>MATTADESPVPEQEVRNEKTVEMLYKALTGGETEMVAGLLASDLEWWFHGPPKSQHMMRVLTGVSVQSEFRFEPRSITAIDDRVIVEGWEGAQAYWVHVWTIKAGLITQFREYFNTWLTVRDLRPPVWEVGHESLTLWQSEPREHVNRSLPGLLLAI</sequence>
<keyword evidence="2" id="KW-1185">Reference proteome</keyword>
<reference evidence="1 2" key="1">
    <citation type="submission" date="2020-04" db="EMBL/GenBank/DDBJ databases">
        <title>Plant Genome Project.</title>
        <authorList>
            <person name="Zhang R.-G."/>
        </authorList>
    </citation>
    <scope>NUCLEOTIDE SEQUENCE [LARGE SCALE GENOMIC DNA]</scope>
    <source>
        <strain evidence="1">YNK0</strain>
        <tissue evidence="1">Leaf</tissue>
    </source>
</reference>
<dbReference type="Pfam" id="PF07107">
    <property type="entry name" value="WI12"/>
    <property type="match status" value="1"/>
</dbReference>
<dbReference type="InterPro" id="IPR032710">
    <property type="entry name" value="NTF2-like_dom_sf"/>
</dbReference>
<dbReference type="OMA" id="QHMMRIL"/>
<dbReference type="PANTHER" id="PTHR33703">
    <property type="entry name" value="OS07G0691300 PROTEIN"/>
    <property type="match status" value="1"/>
</dbReference>
<dbReference type="Proteomes" id="UP000655225">
    <property type="component" value="Unassembled WGS sequence"/>
</dbReference>
<gene>
    <name evidence="1" type="ORF">HHK36_016078</name>
</gene>
<name>A0A835DBL9_TETSI</name>
<dbReference type="PANTHER" id="PTHR33703:SF16">
    <property type="entry name" value="OS05G0342100 PROTEIN"/>
    <property type="match status" value="1"/>
</dbReference>
<dbReference type="AlphaFoldDB" id="A0A835DBL9"/>